<proteinExistence type="predicted"/>
<dbReference type="PROSITE" id="PS51257">
    <property type="entry name" value="PROKAR_LIPOPROTEIN"/>
    <property type="match status" value="1"/>
</dbReference>
<protein>
    <submittedName>
        <fullName evidence="1">Uncharacterized protein</fullName>
    </submittedName>
</protein>
<reference evidence="1 2" key="1">
    <citation type="journal article" date="2023" name="Proc. Natl. Acad. Sci. U.S.A.">
        <title>A global phylogenomic analysis of the shiitake genus Lentinula.</title>
        <authorList>
            <person name="Sierra-Patev S."/>
            <person name="Min B."/>
            <person name="Naranjo-Ortiz M."/>
            <person name="Looney B."/>
            <person name="Konkel Z."/>
            <person name="Slot J.C."/>
            <person name="Sakamoto Y."/>
            <person name="Steenwyk J.L."/>
            <person name="Rokas A."/>
            <person name="Carro J."/>
            <person name="Camarero S."/>
            <person name="Ferreira P."/>
            <person name="Molpeceres G."/>
            <person name="Ruiz-Duenas F.J."/>
            <person name="Serrano A."/>
            <person name="Henrissat B."/>
            <person name="Drula E."/>
            <person name="Hughes K.W."/>
            <person name="Mata J.L."/>
            <person name="Ishikawa N.K."/>
            <person name="Vargas-Isla R."/>
            <person name="Ushijima S."/>
            <person name="Smith C.A."/>
            <person name="Donoghue J."/>
            <person name="Ahrendt S."/>
            <person name="Andreopoulos W."/>
            <person name="He G."/>
            <person name="LaButti K."/>
            <person name="Lipzen A."/>
            <person name="Ng V."/>
            <person name="Riley R."/>
            <person name="Sandor L."/>
            <person name="Barry K."/>
            <person name="Martinez A.T."/>
            <person name="Xiao Y."/>
            <person name="Gibbons J.G."/>
            <person name="Terashima K."/>
            <person name="Grigoriev I.V."/>
            <person name="Hibbett D."/>
        </authorList>
    </citation>
    <scope>NUCLEOTIDE SEQUENCE [LARGE SCALE GENOMIC DNA]</scope>
    <source>
        <strain evidence="1 2">TFB7810</strain>
    </source>
</reference>
<dbReference type="Proteomes" id="UP001142393">
    <property type="component" value="Unassembled WGS sequence"/>
</dbReference>
<gene>
    <name evidence="1" type="ORF">DFH05DRAFT_1488315</name>
</gene>
<dbReference type="AlphaFoldDB" id="A0A9W8TYF0"/>
<name>A0A9W8TYF0_9AGAR</name>
<organism evidence="1 2">
    <name type="scientific">Lentinula detonsa</name>
    <dbReference type="NCBI Taxonomy" id="2804962"/>
    <lineage>
        <taxon>Eukaryota</taxon>
        <taxon>Fungi</taxon>
        <taxon>Dikarya</taxon>
        <taxon>Basidiomycota</taxon>
        <taxon>Agaricomycotina</taxon>
        <taxon>Agaricomycetes</taxon>
        <taxon>Agaricomycetidae</taxon>
        <taxon>Agaricales</taxon>
        <taxon>Marasmiineae</taxon>
        <taxon>Omphalotaceae</taxon>
        <taxon>Lentinula</taxon>
    </lineage>
</organism>
<dbReference type="EMBL" id="JANVFU010000005">
    <property type="protein sequence ID" value="KAJ3745512.1"/>
    <property type="molecule type" value="Genomic_DNA"/>
</dbReference>
<keyword evidence="2" id="KW-1185">Reference proteome</keyword>
<accession>A0A9W8TYF0</accession>
<evidence type="ECO:0000313" key="1">
    <source>
        <dbReference type="EMBL" id="KAJ3745512.1"/>
    </source>
</evidence>
<evidence type="ECO:0000313" key="2">
    <source>
        <dbReference type="Proteomes" id="UP001142393"/>
    </source>
</evidence>
<comment type="caution">
    <text evidence="1">The sequence shown here is derived from an EMBL/GenBank/DDBJ whole genome shotgun (WGS) entry which is preliminary data.</text>
</comment>
<sequence length="165" mass="18485">MPKQSTYFPHSTGVLACDTWLNSRWTNLNRMAILNSFRVILGSSKSTEPIYVVLIKTQIGVEQTPLLLFKQMRTNDKSIIFALWLMATRTFHLHGNIATSHFVVVVLHNVCPRPADELISAGLYIVSRNNLLLCATATPPSMAYVSNSTQISRSEFESLLACLEK</sequence>